<dbReference type="PANTHER" id="PTHR11994">
    <property type="entry name" value="60S RIBOSOMAL PROTEIN L11-RELATED"/>
    <property type="match status" value="1"/>
</dbReference>
<evidence type="ECO:0000256" key="3">
    <source>
        <dbReference type="ARBA" id="ARBA00023274"/>
    </source>
</evidence>
<dbReference type="PIRSF" id="PIRSF002161">
    <property type="entry name" value="Ribosomal_L5"/>
    <property type="match status" value="1"/>
</dbReference>
<dbReference type="InterPro" id="IPR002132">
    <property type="entry name" value="Ribosomal_uL5"/>
</dbReference>
<dbReference type="GO" id="GO:0006412">
    <property type="term" value="P:translation"/>
    <property type="evidence" value="ECO:0007669"/>
    <property type="project" value="UniProtKB-UniRule"/>
</dbReference>
<dbReference type="EMBL" id="PCYI01000027">
    <property type="protein sequence ID" value="PIR44541.1"/>
    <property type="molecule type" value="Genomic_DNA"/>
</dbReference>
<dbReference type="GO" id="GO:0005840">
    <property type="term" value="C:ribosome"/>
    <property type="evidence" value="ECO:0007669"/>
    <property type="project" value="UniProtKB-KW"/>
</dbReference>
<reference evidence="9 10" key="1">
    <citation type="submission" date="2017-09" db="EMBL/GenBank/DDBJ databases">
        <title>Depth-based differentiation of microbial function through sediment-hosted aquifers and enrichment of novel symbionts in the deep terrestrial subsurface.</title>
        <authorList>
            <person name="Probst A.J."/>
            <person name="Ladd B."/>
            <person name="Jarett J.K."/>
            <person name="Geller-Mcgrath D.E."/>
            <person name="Sieber C.M."/>
            <person name="Emerson J.B."/>
            <person name="Anantharaman K."/>
            <person name="Thomas B.C."/>
            <person name="Malmstrom R."/>
            <person name="Stieglmeier M."/>
            <person name="Klingl A."/>
            <person name="Woyke T."/>
            <person name="Ryan C.M."/>
            <person name="Banfield J.F."/>
        </authorList>
    </citation>
    <scope>NUCLEOTIDE SEQUENCE [LARGE SCALE GENOMIC DNA]</scope>
    <source>
        <strain evidence="9">CG10_big_fil_rev_8_21_14_0_10_51_16</strain>
    </source>
</reference>
<keyword evidence="5" id="KW-0699">rRNA-binding</keyword>
<dbReference type="FunFam" id="3.30.1440.10:FF:000001">
    <property type="entry name" value="50S ribosomal protein L5"/>
    <property type="match status" value="1"/>
</dbReference>
<gene>
    <name evidence="5" type="primary">rplE</name>
    <name evidence="9" type="ORF">COV10_04195</name>
</gene>
<sequence length="192" mass="21249">MESIKQKQQQAIIELTKQFGLKNAMAAPRLTKVVVSAGFGSRRDKARAELVCDRLSKITGQKVSPRQAKQSIASFKLRQGEVIGAAATLRGPRMYGFLDKLVNVAIPRTRDFRGLSARGIDAMGNYTMGIKEHLIFPETADEDVRDVFGFSVSIGTTSKSKEQAEALLRALGFPFKTKDKEESQKVKKSKKK</sequence>
<keyword evidence="5" id="KW-0694">RNA-binding</keyword>
<keyword evidence="5" id="KW-0820">tRNA-binding</keyword>
<evidence type="ECO:0000256" key="4">
    <source>
        <dbReference type="ARBA" id="ARBA00035245"/>
    </source>
</evidence>
<dbReference type="GO" id="GO:0003735">
    <property type="term" value="F:structural constituent of ribosome"/>
    <property type="evidence" value="ECO:0007669"/>
    <property type="project" value="InterPro"/>
</dbReference>
<keyword evidence="2 5" id="KW-0689">Ribosomal protein</keyword>
<dbReference type="Proteomes" id="UP000228767">
    <property type="component" value="Unassembled WGS sequence"/>
</dbReference>
<dbReference type="InterPro" id="IPR022803">
    <property type="entry name" value="Ribosomal_uL5_dom_sf"/>
</dbReference>
<dbReference type="Pfam" id="PF00673">
    <property type="entry name" value="Ribosomal_L5_C"/>
    <property type="match status" value="1"/>
</dbReference>
<evidence type="ECO:0000313" key="10">
    <source>
        <dbReference type="Proteomes" id="UP000228767"/>
    </source>
</evidence>
<dbReference type="NCBIfam" id="NF000585">
    <property type="entry name" value="PRK00010.1"/>
    <property type="match status" value="1"/>
</dbReference>
<comment type="subunit">
    <text evidence="5">Part of the 50S ribosomal subunit; part of the 5S rRNA/L5/L18/L25 subcomplex. Contacts the 5S rRNA and the P site tRNA. Forms a bridge to the 30S subunit in the 70S ribosome.</text>
</comment>
<protein>
    <recommendedName>
        <fullName evidence="4 5">Large ribosomal subunit protein uL5</fullName>
    </recommendedName>
</protein>
<evidence type="ECO:0000259" key="7">
    <source>
        <dbReference type="Pfam" id="PF00281"/>
    </source>
</evidence>
<dbReference type="InterPro" id="IPR031309">
    <property type="entry name" value="Ribosomal_uL5_C"/>
</dbReference>
<dbReference type="InterPro" id="IPR020930">
    <property type="entry name" value="Ribosomal_uL5_bac-type"/>
</dbReference>
<dbReference type="SUPFAM" id="SSF55282">
    <property type="entry name" value="RL5-like"/>
    <property type="match status" value="1"/>
</dbReference>
<dbReference type="HAMAP" id="MF_01333_B">
    <property type="entry name" value="Ribosomal_uL5_B"/>
    <property type="match status" value="1"/>
</dbReference>
<evidence type="ECO:0000259" key="8">
    <source>
        <dbReference type="Pfam" id="PF00673"/>
    </source>
</evidence>
<dbReference type="GO" id="GO:0000049">
    <property type="term" value="F:tRNA binding"/>
    <property type="evidence" value="ECO:0007669"/>
    <property type="project" value="UniProtKB-UniRule"/>
</dbReference>
<dbReference type="Gene3D" id="3.30.1440.10">
    <property type="match status" value="1"/>
</dbReference>
<evidence type="ECO:0000256" key="5">
    <source>
        <dbReference type="HAMAP-Rule" id="MF_01333"/>
    </source>
</evidence>
<evidence type="ECO:0000256" key="6">
    <source>
        <dbReference type="RuleBase" id="RU003930"/>
    </source>
</evidence>
<comment type="similarity">
    <text evidence="1 5 6">Belongs to the universal ribosomal protein uL5 family.</text>
</comment>
<name>A0A2H0RDC1_9BACT</name>
<dbReference type="GO" id="GO:0019843">
    <property type="term" value="F:rRNA binding"/>
    <property type="evidence" value="ECO:0007669"/>
    <property type="project" value="UniProtKB-UniRule"/>
</dbReference>
<evidence type="ECO:0000313" key="9">
    <source>
        <dbReference type="EMBL" id="PIR44541.1"/>
    </source>
</evidence>
<organism evidence="9 10">
    <name type="scientific">Candidatus Vogelbacteria bacterium CG10_big_fil_rev_8_21_14_0_10_51_16</name>
    <dbReference type="NCBI Taxonomy" id="1975045"/>
    <lineage>
        <taxon>Bacteria</taxon>
        <taxon>Candidatus Vogeliibacteriota</taxon>
    </lineage>
</organism>
<dbReference type="InterPro" id="IPR031310">
    <property type="entry name" value="Ribosomal_uL5_N"/>
</dbReference>
<feature type="domain" description="Large ribosomal subunit protein uL5 C-terminal" evidence="8">
    <location>
        <begin position="83"/>
        <end position="175"/>
    </location>
</feature>
<feature type="domain" description="Large ribosomal subunit protein uL5 N-terminal" evidence="7">
    <location>
        <begin position="23"/>
        <end position="78"/>
    </location>
</feature>
<dbReference type="AlphaFoldDB" id="A0A2H0RDC1"/>
<evidence type="ECO:0000256" key="1">
    <source>
        <dbReference type="ARBA" id="ARBA00008553"/>
    </source>
</evidence>
<keyword evidence="3 5" id="KW-0687">Ribonucleoprotein</keyword>
<evidence type="ECO:0000256" key="2">
    <source>
        <dbReference type="ARBA" id="ARBA00022980"/>
    </source>
</evidence>
<dbReference type="Pfam" id="PF00281">
    <property type="entry name" value="Ribosomal_L5"/>
    <property type="match status" value="1"/>
</dbReference>
<comment type="function">
    <text evidence="5">This is 1 of the proteins that bind and probably mediate the attachment of the 5S RNA into the large ribosomal subunit, where it forms part of the central protuberance. In the 70S ribosome it contacts protein S13 of the 30S subunit (bridge B1b), connecting the 2 subunits; this bridge is implicated in subunit movement. Contacts the P site tRNA; the 5S rRNA and some of its associated proteins might help stabilize positioning of ribosome-bound tRNAs.</text>
</comment>
<proteinExistence type="inferred from homology"/>
<comment type="caution">
    <text evidence="9">The sequence shown here is derived from an EMBL/GenBank/DDBJ whole genome shotgun (WGS) entry which is preliminary data.</text>
</comment>
<accession>A0A2H0RDC1</accession>
<dbReference type="GO" id="GO:1990904">
    <property type="term" value="C:ribonucleoprotein complex"/>
    <property type="evidence" value="ECO:0007669"/>
    <property type="project" value="UniProtKB-KW"/>
</dbReference>